<dbReference type="Proteomes" id="UP000233535">
    <property type="component" value="Unassembled WGS sequence"/>
</dbReference>
<organism evidence="2 3">
    <name type="scientific">Labilibaculum filiforme</name>
    <dbReference type="NCBI Taxonomy" id="1940526"/>
    <lineage>
        <taxon>Bacteria</taxon>
        <taxon>Pseudomonadati</taxon>
        <taxon>Bacteroidota</taxon>
        <taxon>Bacteroidia</taxon>
        <taxon>Marinilabiliales</taxon>
        <taxon>Marinifilaceae</taxon>
        <taxon>Labilibaculum</taxon>
    </lineage>
</organism>
<evidence type="ECO:0008006" key="4">
    <source>
        <dbReference type="Google" id="ProtNLM"/>
    </source>
</evidence>
<evidence type="ECO:0000313" key="3">
    <source>
        <dbReference type="Proteomes" id="UP000233535"/>
    </source>
</evidence>
<feature type="transmembrane region" description="Helical" evidence="1">
    <location>
        <begin position="100"/>
        <end position="118"/>
    </location>
</feature>
<dbReference type="EMBL" id="MVDD01000010">
    <property type="protein sequence ID" value="PKQ61972.1"/>
    <property type="molecule type" value="Genomic_DNA"/>
</dbReference>
<evidence type="ECO:0000313" key="2">
    <source>
        <dbReference type="EMBL" id="PKQ61972.1"/>
    </source>
</evidence>
<keyword evidence="1" id="KW-0472">Membrane</keyword>
<comment type="caution">
    <text evidence="2">The sequence shown here is derived from an EMBL/GenBank/DDBJ whole genome shotgun (WGS) entry which is preliminary data.</text>
</comment>
<evidence type="ECO:0000256" key="1">
    <source>
        <dbReference type="SAM" id="Phobius"/>
    </source>
</evidence>
<name>A0A2N3HV91_9BACT</name>
<gene>
    <name evidence="2" type="ORF">BZG02_13610</name>
</gene>
<keyword evidence="1" id="KW-0812">Transmembrane</keyword>
<dbReference type="AlphaFoldDB" id="A0A2N3HV91"/>
<proteinExistence type="predicted"/>
<reference evidence="2 3" key="1">
    <citation type="journal article" date="2017" name="Front. Microbiol.">
        <title>Labilibaculum manganireducens gen. nov., sp. nov. and Labilibaculum filiforme sp. nov., Novel Bacteroidetes Isolated from Subsurface Sediments of the Baltic Sea.</title>
        <authorList>
            <person name="Vandieken V."/>
            <person name="Marshall I.P."/>
            <person name="Niemann H."/>
            <person name="Engelen B."/>
            <person name="Cypionka H."/>
        </authorList>
    </citation>
    <scope>NUCLEOTIDE SEQUENCE [LARGE SCALE GENOMIC DNA]</scope>
    <source>
        <strain evidence="2 3">59.16B</strain>
    </source>
</reference>
<sequence>MMNCLKCQTQNEGNANFCKLCGTNLQTNLKPKREDEIKDSLLLIFIIIGFVSVLVSIVMPRLGSSWLGESVVYIQRLFWFISSLSFLLIPFAITNKNIKTIGLIFSVVSVLYWIYLNIQTF</sequence>
<protein>
    <recommendedName>
        <fullName evidence="4">Zinc ribbon domain-containing protein</fullName>
    </recommendedName>
</protein>
<feature type="transmembrane region" description="Helical" evidence="1">
    <location>
        <begin position="71"/>
        <end position="93"/>
    </location>
</feature>
<feature type="transmembrane region" description="Helical" evidence="1">
    <location>
        <begin position="40"/>
        <end position="59"/>
    </location>
</feature>
<keyword evidence="3" id="KW-1185">Reference proteome</keyword>
<accession>A0A2N3HV91</accession>
<keyword evidence="1" id="KW-1133">Transmembrane helix</keyword>